<evidence type="ECO:0000256" key="1">
    <source>
        <dbReference type="SAM" id="MobiDB-lite"/>
    </source>
</evidence>
<keyword evidence="4" id="KW-1185">Reference proteome</keyword>
<reference evidence="3 4" key="3">
    <citation type="journal article" date="2020" name="BMC Genomics">
        <title>Intraspecific diversification of the crop wild relative Brassica cretica Lam. using demographic model selection.</title>
        <authorList>
            <person name="Kioukis A."/>
            <person name="Michalopoulou V.A."/>
            <person name="Briers L."/>
            <person name="Pirintsos S."/>
            <person name="Studholme D.J."/>
            <person name="Pavlidis P."/>
            <person name="Sarris P.F."/>
        </authorList>
    </citation>
    <scope>NUCLEOTIDE SEQUENCE [LARGE SCALE GENOMIC DNA]</scope>
    <source>
        <strain evidence="4">cv. PFS-1207/04</strain>
        <strain evidence="3">PFS-1207/04</strain>
    </source>
</reference>
<sequence length="59" mass="6639">MSHGGELSRETRTANKRSGERSLPYRSQRPRDNEEKKIDGVHYILKVPNAVFVGLSSSP</sequence>
<accession>A0A8S9GGE8</accession>
<name>A0A8S9GGE8_BRACR</name>
<comment type="caution">
    <text evidence="2">The sequence shown here is derived from an EMBL/GenBank/DDBJ whole genome shotgun (WGS) entry which is preliminary data.</text>
</comment>
<evidence type="ECO:0000313" key="2">
    <source>
        <dbReference type="EMBL" id="KAF2586310.1"/>
    </source>
</evidence>
<organism evidence="2">
    <name type="scientific">Brassica cretica</name>
    <name type="common">Mustard</name>
    <dbReference type="NCBI Taxonomy" id="69181"/>
    <lineage>
        <taxon>Eukaryota</taxon>
        <taxon>Viridiplantae</taxon>
        <taxon>Streptophyta</taxon>
        <taxon>Embryophyta</taxon>
        <taxon>Tracheophyta</taxon>
        <taxon>Spermatophyta</taxon>
        <taxon>Magnoliopsida</taxon>
        <taxon>eudicotyledons</taxon>
        <taxon>Gunneridae</taxon>
        <taxon>Pentapetalae</taxon>
        <taxon>rosids</taxon>
        <taxon>malvids</taxon>
        <taxon>Brassicales</taxon>
        <taxon>Brassicaceae</taxon>
        <taxon>Brassiceae</taxon>
        <taxon>Brassica</taxon>
    </lineage>
</organism>
<dbReference type="EMBL" id="QGKV02001507">
    <property type="protein sequence ID" value="KAF3531335.1"/>
    <property type="molecule type" value="Genomic_DNA"/>
</dbReference>
<dbReference type="EMBL" id="QGKY02000246">
    <property type="protein sequence ID" value="KAF2586310.1"/>
    <property type="molecule type" value="Genomic_DNA"/>
</dbReference>
<protein>
    <submittedName>
        <fullName evidence="2">Uncharacterized protein</fullName>
    </submittedName>
</protein>
<proteinExistence type="predicted"/>
<dbReference type="AlphaFoldDB" id="A0A8S9GGE8"/>
<feature type="compositionally biased region" description="Basic and acidic residues" evidence="1">
    <location>
        <begin position="29"/>
        <end position="38"/>
    </location>
</feature>
<evidence type="ECO:0000313" key="3">
    <source>
        <dbReference type="EMBL" id="KAF3531335.1"/>
    </source>
</evidence>
<gene>
    <name evidence="3" type="ORF">DY000_02041614</name>
    <name evidence="2" type="ORF">F2Q70_00036544</name>
</gene>
<evidence type="ECO:0000313" key="4">
    <source>
        <dbReference type="Proteomes" id="UP000266723"/>
    </source>
</evidence>
<feature type="compositionally biased region" description="Basic and acidic residues" evidence="1">
    <location>
        <begin position="1"/>
        <end position="20"/>
    </location>
</feature>
<feature type="region of interest" description="Disordered" evidence="1">
    <location>
        <begin position="1"/>
        <end position="38"/>
    </location>
</feature>
<reference evidence="2" key="1">
    <citation type="submission" date="2019-12" db="EMBL/GenBank/DDBJ databases">
        <title>Genome sequencing and annotation of Brassica cretica.</title>
        <authorList>
            <person name="Studholme D.J."/>
            <person name="Sarris P.F."/>
        </authorList>
    </citation>
    <scope>NUCLEOTIDE SEQUENCE</scope>
    <source>
        <strain evidence="2">PFS-102/07</strain>
        <tissue evidence="2">Leaf</tissue>
    </source>
</reference>
<dbReference type="Proteomes" id="UP000266723">
    <property type="component" value="Unassembled WGS sequence"/>
</dbReference>
<reference evidence="3" key="2">
    <citation type="submission" date="2019-12" db="EMBL/GenBank/DDBJ databases">
        <authorList>
            <person name="Studholme D.J."/>
            <person name="Sarris P."/>
        </authorList>
    </citation>
    <scope>NUCLEOTIDE SEQUENCE</scope>
    <source>
        <strain evidence="3">PFS-1207/04</strain>
        <tissue evidence="3">Leaf</tissue>
    </source>
</reference>